<accession>A0A075TZG3</accession>
<comment type="cofactor">
    <cofactor evidence="1">
        <name>FAD</name>
        <dbReference type="ChEBI" id="CHEBI:57692"/>
    </cofactor>
</comment>
<evidence type="ECO:0000256" key="6">
    <source>
        <dbReference type="ARBA" id="ARBA00022798"/>
    </source>
</evidence>
<evidence type="ECO:0000313" key="14">
    <source>
        <dbReference type="Proteomes" id="UP000029079"/>
    </source>
</evidence>
<reference evidence="13 14" key="1">
    <citation type="journal article" date="2014" name="Genome Announc.">
        <title>Complete Genome Sequences of Fish Pathogenic Weissella ceti Strains WS74 and WS105.</title>
        <authorList>
            <person name="Figueiredo H.C."/>
            <person name="Leal C.A."/>
            <person name="Dorella F.A."/>
            <person name="Carvalho A.F."/>
            <person name="Soares S.C."/>
            <person name="Pereira F.L."/>
            <person name="Azevedo V.A."/>
        </authorList>
    </citation>
    <scope>NUCLEOTIDE SEQUENCE [LARGE SCALE GENOMIC DNA]</scope>
    <source>
        <strain evidence="13 14">WS74</strain>
    </source>
</reference>
<feature type="domain" description="Alpha-glycerophosphate oxidase C-terminal" evidence="12">
    <location>
        <begin position="457"/>
        <end position="575"/>
    </location>
</feature>
<dbReference type="Proteomes" id="UP000029079">
    <property type="component" value="Chromosome"/>
</dbReference>
<evidence type="ECO:0000256" key="7">
    <source>
        <dbReference type="ARBA" id="ARBA00022827"/>
    </source>
</evidence>
<evidence type="ECO:0000256" key="5">
    <source>
        <dbReference type="ARBA" id="ARBA00022630"/>
    </source>
</evidence>
<dbReference type="EMBL" id="CP009223">
    <property type="protein sequence ID" value="AIM62991.1"/>
    <property type="molecule type" value="Genomic_DNA"/>
</dbReference>
<dbReference type="GO" id="GO:0046168">
    <property type="term" value="P:glycerol-3-phosphate catabolic process"/>
    <property type="evidence" value="ECO:0007669"/>
    <property type="project" value="TreeGrafter"/>
</dbReference>
<comment type="catalytic activity">
    <reaction evidence="10">
        <text>sn-glycerol 3-phosphate + O2 = dihydroxyacetone phosphate + H2O2</text>
        <dbReference type="Rhea" id="RHEA:18369"/>
        <dbReference type="ChEBI" id="CHEBI:15379"/>
        <dbReference type="ChEBI" id="CHEBI:16240"/>
        <dbReference type="ChEBI" id="CHEBI:57597"/>
        <dbReference type="ChEBI" id="CHEBI:57642"/>
        <dbReference type="EC" id="1.1.3.21"/>
    </reaction>
</comment>
<dbReference type="AlphaFoldDB" id="A0A075TZG3"/>
<dbReference type="KEGG" id="wci:WS105_0800"/>
<evidence type="ECO:0000259" key="12">
    <source>
        <dbReference type="Pfam" id="PF16901"/>
    </source>
</evidence>
<dbReference type="PRINTS" id="PR01001">
    <property type="entry name" value="FADG3PDH"/>
</dbReference>
<dbReference type="Gene3D" id="3.50.50.60">
    <property type="entry name" value="FAD/NAD(P)-binding domain"/>
    <property type="match status" value="2"/>
</dbReference>
<dbReference type="EC" id="1.1.3.21" evidence="3"/>
<name>A0A075TZG3_9LACO</name>
<dbReference type="InterPro" id="IPR038299">
    <property type="entry name" value="DAO_C_sf"/>
</dbReference>
<dbReference type="Gene3D" id="3.30.9.10">
    <property type="entry name" value="D-Amino Acid Oxidase, subunit A, domain 2"/>
    <property type="match status" value="1"/>
</dbReference>
<dbReference type="InterPro" id="IPR036188">
    <property type="entry name" value="FAD/NAD-bd_sf"/>
</dbReference>
<dbReference type="GO" id="GO:0004368">
    <property type="term" value="F:glycerol-3-phosphate dehydrogenase (quinone) activity"/>
    <property type="evidence" value="ECO:0007669"/>
    <property type="project" value="InterPro"/>
</dbReference>
<dbReference type="PANTHER" id="PTHR11985:SF35">
    <property type="entry name" value="ANAEROBIC GLYCEROL-3-PHOSPHATE DEHYDROGENASE SUBUNIT A"/>
    <property type="match status" value="1"/>
</dbReference>
<sequence length="600" mass="66117">MSLSTLERTKTLKRLQEEPLDVLVIGGGITGAGIALQSAASNLKTGLIEMQDFAEGTSSRSTKLVHGGIRYLKTFDVDVVADTVSERARIQKIAPHIPRPSRMLMPLYDDKESTFSPFSAKLAMELYDKLAAVPGDSPYAHKLLSADEVSEYVPNLKQDNLLGLAVYLDYQNNDARLTIENIKQAAADGALALSQAKAVDINETDDGKLVTVQDNITGEMFKIRAKVVVNAGGPWYDKVLRLADTNEQQKIRPTKGVHLVVDASRLSVPETLYFDSGYQDGRMLFVIPREGKTYFGTTDTDFTGDYAHPRVEQADVDYLLKAVNARFTDADLTLDDIQASWAGLRPLIGTGDYNGNTQKKKITDDGLRELQGVLNEYFNAEVERQVVDTTLADLAAGGKSASSVSRGFEIKMSYGMVNVSGGKLTDYRLMGSDAMKLVAQMLTEEFNQTVTLVDSTQYAISGGHFNHLAVDEAMAIYTDMLMDAGIDEADAKMMANLYGSNVPELLTYVHSGQQAPGLNLAQTSMLHYAIEAEMVMRPIDFLLRRTNYLLFHAEETNQIEEAVIAEMANVLNWTPDVLAKMTEEYYHLRGEAQLAHLKEG</sequence>
<dbReference type="Pfam" id="PF16901">
    <property type="entry name" value="DAO_C"/>
    <property type="match status" value="1"/>
</dbReference>
<evidence type="ECO:0000256" key="9">
    <source>
        <dbReference type="ARBA" id="ARBA00032349"/>
    </source>
</evidence>
<keyword evidence="7" id="KW-0274">FAD</keyword>
<evidence type="ECO:0000259" key="11">
    <source>
        <dbReference type="Pfam" id="PF01266"/>
    </source>
</evidence>
<dbReference type="KEGG" id="wce:WS08_0737"/>
<dbReference type="GO" id="GO:0004369">
    <property type="term" value="F:glycerol-3-phosphate oxidase activity"/>
    <property type="evidence" value="ECO:0007669"/>
    <property type="project" value="UniProtKB-EC"/>
</dbReference>
<keyword evidence="5" id="KW-0285">Flavoprotein</keyword>
<dbReference type="PATRIC" id="fig|759620.7.peg.761"/>
<dbReference type="InterPro" id="IPR006076">
    <property type="entry name" value="FAD-dep_OxRdtase"/>
</dbReference>
<evidence type="ECO:0000256" key="10">
    <source>
        <dbReference type="ARBA" id="ARBA00049503"/>
    </source>
</evidence>
<dbReference type="RefSeq" id="WP_038528426.1">
    <property type="nucleotide sequence ID" value="NZ_CP009223.1"/>
</dbReference>
<evidence type="ECO:0000256" key="4">
    <source>
        <dbReference type="ARBA" id="ARBA00021658"/>
    </source>
</evidence>
<gene>
    <name evidence="13" type="ORF">WS74_0739</name>
</gene>
<organism evidence="13 14">
    <name type="scientific">Weissella ceti</name>
    <dbReference type="NCBI Taxonomy" id="759620"/>
    <lineage>
        <taxon>Bacteria</taxon>
        <taxon>Bacillati</taxon>
        <taxon>Bacillota</taxon>
        <taxon>Bacilli</taxon>
        <taxon>Lactobacillales</taxon>
        <taxon>Lactobacillaceae</taxon>
        <taxon>Weissella</taxon>
    </lineage>
</organism>
<reference evidence="14" key="2">
    <citation type="submission" date="2014-08" db="EMBL/GenBank/DDBJ databases">
        <title>Complete genome of Weissella ceti strain WS74 isolated from diseased rainbow trout in Brazil.</title>
        <authorList>
            <person name="Figueiredo H.C.P."/>
            <person name="Leal C.A.G."/>
            <person name="Pereira F.L."/>
            <person name="Soares S.C."/>
            <person name="Dorella F.A."/>
            <person name="Carvalho A.F."/>
            <person name="Azevedo V.A.C."/>
        </authorList>
    </citation>
    <scope>NUCLEOTIDE SEQUENCE [LARGE SCALE GENOMIC DNA]</scope>
    <source>
        <strain evidence="14">WS74</strain>
    </source>
</reference>
<dbReference type="KEGG" id="wct:WS74_0739"/>
<keyword evidence="8" id="KW-0560">Oxidoreductase</keyword>
<dbReference type="OrthoDB" id="9766796at2"/>
<dbReference type="SUPFAM" id="SSF51905">
    <property type="entry name" value="FAD/NAD(P)-binding domain"/>
    <property type="match status" value="1"/>
</dbReference>
<protein>
    <recommendedName>
        <fullName evidence="4">Alpha-glycerophosphate oxidase</fullName>
        <ecNumber evidence="3">1.1.3.21</ecNumber>
    </recommendedName>
    <alternativeName>
        <fullName evidence="9">Glycerol-3-phosphate oxidase</fullName>
    </alternativeName>
</protein>
<dbReference type="GO" id="GO:0006071">
    <property type="term" value="P:glycerol metabolic process"/>
    <property type="evidence" value="ECO:0007669"/>
    <property type="project" value="UniProtKB-KW"/>
</dbReference>
<feature type="domain" description="FAD dependent oxidoreductase" evidence="11">
    <location>
        <begin position="21"/>
        <end position="349"/>
    </location>
</feature>
<dbReference type="PANTHER" id="PTHR11985">
    <property type="entry name" value="GLYCEROL-3-PHOSPHATE DEHYDROGENASE"/>
    <property type="match status" value="1"/>
</dbReference>
<keyword evidence="14" id="KW-1185">Reference proteome</keyword>
<proteinExistence type="inferred from homology"/>
<evidence type="ECO:0000256" key="8">
    <source>
        <dbReference type="ARBA" id="ARBA00023002"/>
    </source>
</evidence>
<evidence type="ECO:0000313" key="13">
    <source>
        <dbReference type="EMBL" id="AIM62991.1"/>
    </source>
</evidence>
<comment type="similarity">
    <text evidence="2">Belongs to the FAD-dependent glycerol-3-phosphate dehydrogenase family.</text>
</comment>
<dbReference type="InterPro" id="IPR000447">
    <property type="entry name" value="G3P_DH_FAD-dep"/>
</dbReference>
<evidence type="ECO:0000256" key="3">
    <source>
        <dbReference type="ARBA" id="ARBA00013104"/>
    </source>
</evidence>
<dbReference type="InterPro" id="IPR031656">
    <property type="entry name" value="DAO_C"/>
</dbReference>
<dbReference type="Gene3D" id="1.10.8.870">
    <property type="entry name" value="Alpha-glycerophosphate oxidase, cap domain"/>
    <property type="match status" value="1"/>
</dbReference>
<dbReference type="STRING" id="759620.WS105_0800"/>
<evidence type="ECO:0000256" key="2">
    <source>
        <dbReference type="ARBA" id="ARBA00007330"/>
    </source>
</evidence>
<keyword evidence="6" id="KW-0319">Glycerol metabolism</keyword>
<evidence type="ECO:0000256" key="1">
    <source>
        <dbReference type="ARBA" id="ARBA00001974"/>
    </source>
</evidence>
<dbReference type="Pfam" id="PF01266">
    <property type="entry name" value="DAO"/>
    <property type="match status" value="1"/>
</dbReference>